<organism evidence="1 2">
    <name type="scientific">Linum tenue</name>
    <dbReference type="NCBI Taxonomy" id="586396"/>
    <lineage>
        <taxon>Eukaryota</taxon>
        <taxon>Viridiplantae</taxon>
        <taxon>Streptophyta</taxon>
        <taxon>Embryophyta</taxon>
        <taxon>Tracheophyta</taxon>
        <taxon>Spermatophyta</taxon>
        <taxon>Magnoliopsida</taxon>
        <taxon>eudicotyledons</taxon>
        <taxon>Gunneridae</taxon>
        <taxon>Pentapetalae</taxon>
        <taxon>rosids</taxon>
        <taxon>fabids</taxon>
        <taxon>Malpighiales</taxon>
        <taxon>Linaceae</taxon>
        <taxon>Linum</taxon>
    </lineage>
</organism>
<proteinExistence type="predicted"/>
<evidence type="ECO:0000313" key="1">
    <source>
        <dbReference type="EMBL" id="CAI0473370.1"/>
    </source>
</evidence>
<dbReference type="EMBL" id="CAMGYJ010000009">
    <property type="protein sequence ID" value="CAI0473370.1"/>
    <property type="molecule type" value="Genomic_DNA"/>
</dbReference>
<evidence type="ECO:0000313" key="2">
    <source>
        <dbReference type="Proteomes" id="UP001154282"/>
    </source>
</evidence>
<dbReference type="Proteomes" id="UP001154282">
    <property type="component" value="Unassembled WGS sequence"/>
</dbReference>
<gene>
    <name evidence="1" type="ORF">LITE_LOCUS39605</name>
</gene>
<keyword evidence="2" id="KW-1185">Reference proteome</keyword>
<protein>
    <submittedName>
        <fullName evidence="1">Uncharacterized protein</fullName>
    </submittedName>
</protein>
<reference evidence="1" key="1">
    <citation type="submission" date="2022-08" db="EMBL/GenBank/DDBJ databases">
        <authorList>
            <person name="Gutierrez-Valencia J."/>
        </authorList>
    </citation>
    <scope>NUCLEOTIDE SEQUENCE</scope>
</reference>
<comment type="caution">
    <text evidence="1">The sequence shown here is derived from an EMBL/GenBank/DDBJ whole genome shotgun (WGS) entry which is preliminary data.</text>
</comment>
<accession>A0AAV0PS23</accession>
<name>A0AAV0PS23_9ROSI</name>
<dbReference type="AlphaFoldDB" id="A0AAV0PS23"/>
<sequence>MAAHHVKQLKCLQLVEATAMA</sequence>